<dbReference type="InterPro" id="IPR006139">
    <property type="entry name" value="D-isomer_2_OHA_DH_cat_dom"/>
</dbReference>
<name>A0A5S9ISM1_UABAM</name>
<dbReference type="AlphaFoldDB" id="A0A5S9ISM1"/>
<comment type="similarity">
    <text evidence="1 4">Belongs to the D-isomer specific 2-hydroxyacid dehydrogenase family.</text>
</comment>
<dbReference type="InterPro" id="IPR036291">
    <property type="entry name" value="NAD(P)-bd_dom_sf"/>
</dbReference>
<dbReference type="GO" id="GO:0016616">
    <property type="term" value="F:oxidoreductase activity, acting on the CH-OH group of donors, NAD or NADP as acceptor"/>
    <property type="evidence" value="ECO:0007669"/>
    <property type="project" value="InterPro"/>
</dbReference>
<dbReference type="GO" id="GO:0051287">
    <property type="term" value="F:NAD binding"/>
    <property type="evidence" value="ECO:0007669"/>
    <property type="project" value="InterPro"/>
</dbReference>
<feature type="domain" description="D-isomer specific 2-hydroxyacid dehydrogenase catalytic" evidence="5">
    <location>
        <begin position="27"/>
        <end position="288"/>
    </location>
</feature>
<dbReference type="PANTHER" id="PTHR43761:SF1">
    <property type="entry name" value="D-ISOMER SPECIFIC 2-HYDROXYACID DEHYDROGENASE CATALYTIC DOMAIN-CONTAINING PROTEIN-RELATED"/>
    <property type="match status" value="1"/>
</dbReference>
<evidence type="ECO:0000256" key="1">
    <source>
        <dbReference type="ARBA" id="ARBA00005854"/>
    </source>
</evidence>
<dbReference type="Proteomes" id="UP000326354">
    <property type="component" value="Chromosome"/>
</dbReference>
<dbReference type="Pfam" id="PF00389">
    <property type="entry name" value="2-Hacid_dh"/>
    <property type="match status" value="1"/>
</dbReference>
<reference evidence="7 8" key="1">
    <citation type="submission" date="2019-08" db="EMBL/GenBank/DDBJ databases">
        <title>Complete genome sequence of Candidatus Uab amorphum.</title>
        <authorList>
            <person name="Shiratori T."/>
            <person name="Suzuki S."/>
            <person name="Kakizawa Y."/>
            <person name="Ishida K."/>
        </authorList>
    </citation>
    <scope>NUCLEOTIDE SEQUENCE [LARGE SCALE GENOMIC DNA]</scope>
    <source>
        <strain evidence="7 8">SRT547</strain>
    </source>
</reference>
<dbReference type="Gene3D" id="3.40.50.720">
    <property type="entry name" value="NAD(P)-binding Rossmann-like Domain"/>
    <property type="match status" value="2"/>
</dbReference>
<protein>
    <submittedName>
        <fullName evidence="7">Hydroxypyruvate reductase</fullName>
    </submittedName>
</protein>
<dbReference type="OrthoDB" id="277029at2"/>
<sequence>MKILICDAFDSSLPEKLAAYGEVFSDIERLAEANIALIRSKTKCTKEWIDKAPELKMIIRGGVGLDNVDCDYAQQKGIRVDNTPEASSIAVAEMAFAMMIAMPNQIIKAHNGMKAGEWLKKQCKRTELHGKTLGLIGYGRIAKELAKRAQAFSMKVIAYKRTPVDCEYAEMKSLDELLSQSDFISLHTPLNDASKNLINSETIAKMKQGVYVINTARGQCVAEKDVAAALESGHIAGYAADVWEVEPPEDRTLVETKNCFASPHIASSSAENLKRIGEIVEQKISAFVS</sequence>
<dbReference type="SUPFAM" id="SSF51735">
    <property type="entry name" value="NAD(P)-binding Rossmann-fold domains"/>
    <property type="match status" value="1"/>
</dbReference>
<dbReference type="InterPro" id="IPR029753">
    <property type="entry name" value="D-isomer_DH_CS"/>
</dbReference>
<gene>
    <name evidence="7" type="ORF">UABAM_05768</name>
</gene>
<evidence type="ECO:0000313" key="8">
    <source>
        <dbReference type="Proteomes" id="UP000326354"/>
    </source>
</evidence>
<keyword evidence="2 4" id="KW-0560">Oxidoreductase</keyword>
<evidence type="ECO:0000256" key="3">
    <source>
        <dbReference type="ARBA" id="ARBA00023027"/>
    </source>
</evidence>
<dbReference type="FunFam" id="3.40.50.720:FF:000203">
    <property type="entry name" value="D-3-phosphoglycerate dehydrogenase (SerA)"/>
    <property type="match status" value="1"/>
</dbReference>
<dbReference type="InterPro" id="IPR006140">
    <property type="entry name" value="D-isomer_DH_NAD-bd"/>
</dbReference>
<evidence type="ECO:0000313" key="7">
    <source>
        <dbReference type="EMBL" id="BBM87359.1"/>
    </source>
</evidence>
<keyword evidence="7" id="KW-0670">Pyruvate</keyword>
<evidence type="ECO:0000259" key="6">
    <source>
        <dbReference type="Pfam" id="PF02826"/>
    </source>
</evidence>
<dbReference type="PROSITE" id="PS00670">
    <property type="entry name" value="D_2_HYDROXYACID_DH_2"/>
    <property type="match status" value="1"/>
</dbReference>
<keyword evidence="3" id="KW-0520">NAD</keyword>
<dbReference type="InterPro" id="IPR050418">
    <property type="entry name" value="D-iso_2-hydroxyacid_DH_PdxB"/>
</dbReference>
<dbReference type="KEGG" id="uam:UABAM_05768"/>
<dbReference type="PANTHER" id="PTHR43761">
    <property type="entry name" value="D-ISOMER SPECIFIC 2-HYDROXYACID DEHYDROGENASE FAMILY PROTEIN (AFU_ORTHOLOGUE AFUA_1G13630)"/>
    <property type="match status" value="1"/>
</dbReference>
<keyword evidence="8" id="KW-1185">Reference proteome</keyword>
<dbReference type="RefSeq" id="WP_151971381.1">
    <property type="nucleotide sequence ID" value="NZ_AP019860.1"/>
</dbReference>
<dbReference type="SUPFAM" id="SSF52283">
    <property type="entry name" value="Formate/glycerate dehydrogenase catalytic domain-like"/>
    <property type="match status" value="1"/>
</dbReference>
<dbReference type="Pfam" id="PF02826">
    <property type="entry name" value="2-Hacid_dh_C"/>
    <property type="match status" value="1"/>
</dbReference>
<proteinExistence type="inferred from homology"/>
<feature type="domain" description="D-isomer specific 2-hydroxyacid dehydrogenase NAD-binding" evidence="6">
    <location>
        <begin position="96"/>
        <end position="266"/>
    </location>
</feature>
<evidence type="ECO:0000259" key="5">
    <source>
        <dbReference type="Pfam" id="PF00389"/>
    </source>
</evidence>
<accession>A0A5S9ISM1</accession>
<evidence type="ECO:0000256" key="2">
    <source>
        <dbReference type="ARBA" id="ARBA00023002"/>
    </source>
</evidence>
<organism evidence="7 8">
    <name type="scientific">Uabimicrobium amorphum</name>
    <dbReference type="NCBI Taxonomy" id="2596890"/>
    <lineage>
        <taxon>Bacteria</taxon>
        <taxon>Pseudomonadati</taxon>
        <taxon>Planctomycetota</taxon>
        <taxon>Candidatus Uabimicrobiia</taxon>
        <taxon>Candidatus Uabimicrobiales</taxon>
        <taxon>Candidatus Uabimicrobiaceae</taxon>
        <taxon>Candidatus Uabimicrobium</taxon>
    </lineage>
</organism>
<evidence type="ECO:0000256" key="4">
    <source>
        <dbReference type="RuleBase" id="RU003719"/>
    </source>
</evidence>
<dbReference type="EMBL" id="AP019860">
    <property type="protein sequence ID" value="BBM87359.1"/>
    <property type="molecule type" value="Genomic_DNA"/>
</dbReference>